<keyword evidence="6" id="KW-0175">Coiled coil</keyword>
<dbReference type="RefSeq" id="XP_016595786.1">
    <property type="nucleotide sequence ID" value="XM_016743064.1"/>
</dbReference>
<evidence type="ECO:0000256" key="2">
    <source>
        <dbReference type="ARBA" id="ARBA00008932"/>
    </source>
</evidence>
<protein>
    <submittedName>
        <fullName evidence="9">Major sperm protein</fullName>
    </submittedName>
</protein>
<dbReference type="GO" id="GO:0051685">
    <property type="term" value="P:maintenance of ER location"/>
    <property type="evidence" value="ECO:0007669"/>
    <property type="project" value="UniProtKB-ARBA"/>
</dbReference>
<sequence length="274" mass="29596">MTIQIEPSELGFKRPFNHEVCQVLRLSNPNEESVVFKVKTTAPKHYCVRPNSGHIEPGKTVEVQVLLQAMKEDPAPDAKCKDKFLVQAVPVSRGLEDASVAQIFDQTAKADVVERKIRVVFLASDATPNESVHNEEPPAYASPGGANFQTPAPKKIDSDEPSPIPAPDFSDKKSQSPQHEPASAISNARSAAVDALPSNEDLKSQLSEANAQIQRLKDRLADEGLRQRKTGGEATSKAVPATLQQSHAPASSGVSIKGVACLCLVSFLIAYFFF</sequence>
<dbReference type="PANTHER" id="PTHR10809">
    <property type="entry name" value="VESICLE-ASSOCIATED MEMBRANE PROTEIN-ASSOCIATED PROTEIN"/>
    <property type="match status" value="1"/>
</dbReference>
<keyword evidence="3" id="KW-0812">Transmembrane</keyword>
<dbReference type="GO" id="GO:0160219">
    <property type="term" value="C:cortical endoplasmic reticulum membrane"/>
    <property type="evidence" value="ECO:0007669"/>
    <property type="project" value="UniProtKB-ARBA"/>
</dbReference>
<dbReference type="PhylomeDB" id="A0A0A2IAL6"/>
<evidence type="ECO:0000256" key="7">
    <source>
        <dbReference type="SAM" id="MobiDB-lite"/>
    </source>
</evidence>
<feature type="domain" description="MSP" evidence="8">
    <location>
        <begin position="2"/>
        <end position="122"/>
    </location>
</feature>
<dbReference type="STRING" id="27334.A0A0A2IAL6"/>
<dbReference type="GO" id="GO:1902647">
    <property type="term" value="P:negative regulation of 1-phosphatidyl-1D-myo-inositol 4,5-bisphosphate biosynthetic process"/>
    <property type="evidence" value="ECO:0007669"/>
    <property type="project" value="UniProtKB-ARBA"/>
</dbReference>
<evidence type="ECO:0000256" key="4">
    <source>
        <dbReference type="ARBA" id="ARBA00022989"/>
    </source>
</evidence>
<dbReference type="GO" id="GO:0001786">
    <property type="term" value="F:phosphatidylserine binding"/>
    <property type="evidence" value="ECO:0007669"/>
    <property type="project" value="UniProtKB-ARBA"/>
</dbReference>
<dbReference type="GO" id="GO:0090158">
    <property type="term" value="P:endoplasmic reticulum membrane organization"/>
    <property type="evidence" value="ECO:0007669"/>
    <property type="project" value="TreeGrafter"/>
</dbReference>
<dbReference type="PROSITE" id="PS50202">
    <property type="entry name" value="MSP"/>
    <property type="match status" value="1"/>
</dbReference>
<dbReference type="GO" id="GO:0005886">
    <property type="term" value="C:plasma membrane"/>
    <property type="evidence" value="ECO:0007669"/>
    <property type="project" value="TreeGrafter"/>
</dbReference>
<reference evidence="9 10" key="1">
    <citation type="journal article" date="2015" name="Mol. Plant Microbe Interact.">
        <title>Genome, transcriptome, and functional analyses of Penicillium expansum provide new insights into secondary metabolism and pathogenicity.</title>
        <authorList>
            <person name="Ballester A.R."/>
            <person name="Marcet-Houben M."/>
            <person name="Levin E."/>
            <person name="Sela N."/>
            <person name="Selma-Lazaro C."/>
            <person name="Carmona L."/>
            <person name="Wisniewski M."/>
            <person name="Droby S."/>
            <person name="Gonzalez-Candelas L."/>
            <person name="Gabaldon T."/>
        </authorList>
    </citation>
    <scope>NUCLEOTIDE SEQUENCE [LARGE SCALE GENOMIC DNA]</scope>
    <source>
        <strain evidence="9 10">MD-8</strain>
    </source>
</reference>
<keyword evidence="4" id="KW-1133">Transmembrane helix</keyword>
<dbReference type="GeneID" id="27678483"/>
<dbReference type="Gene3D" id="2.60.40.10">
    <property type="entry name" value="Immunoglobulins"/>
    <property type="match status" value="1"/>
</dbReference>
<dbReference type="InterPro" id="IPR000535">
    <property type="entry name" value="MSP_dom"/>
</dbReference>
<feature type="region of interest" description="Disordered" evidence="7">
    <location>
        <begin position="128"/>
        <end position="197"/>
    </location>
</feature>
<name>A0A0A2IAL6_PENEN</name>
<dbReference type="EMBL" id="JQFZ01000252">
    <property type="protein sequence ID" value="KGO53147.1"/>
    <property type="molecule type" value="Genomic_DNA"/>
</dbReference>
<evidence type="ECO:0000313" key="9">
    <source>
        <dbReference type="EMBL" id="KGO53147.1"/>
    </source>
</evidence>
<dbReference type="GO" id="GO:0035091">
    <property type="term" value="F:phosphatidylinositol binding"/>
    <property type="evidence" value="ECO:0007669"/>
    <property type="project" value="UniProtKB-ARBA"/>
</dbReference>
<dbReference type="Proteomes" id="UP000030143">
    <property type="component" value="Unassembled WGS sequence"/>
</dbReference>
<gene>
    <name evidence="9" type="ORF">PEX2_057900</name>
</gene>
<dbReference type="SUPFAM" id="SSF49354">
    <property type="entry name" value="PapD-like"/>
    <property type="match status" value="1"/>
</dbReference>
<dbReference type="Pfam" id="PF00635">
    <property type="entry name" value="Motile_Sperm"/>
    <property type="match status" value="1"/>
</dbReference>
<proteinExistence type="inferred from homology"/>
<dbReference type="GO" id="GO:0160214">
    <property type="term" value="F:endoplasmic reticulum-plasma membrane adaptor activity"/>
    <property type="evidence" value="ECO:0007669"/>
    <property type="project" value="UniProtKB-ARBA"/>
</dbReference>
<keyword evidence="5" id="KW-0472">Membrane</keyword>
<dbReference type="GO" id="GO:0033149">
    <property type="term" value="F:FFAT motif binding"/>
    <property type="evidence" value="ECO:0007669"/>
    <property type="project" value="TreeGrafter"/>
</dbReference>
<dbReference type="InterPro" id="IPR016763">
    <property type="entry name" value="VAP"/>
</dbReference>
<organism evidence="9 10">
    <name type="scientific">Penicillium expansum</name>
    <name type="common">Blue mold rot fungus</name>
    <dbReference type="NCBI Taxonomy" id="27334"/>
    <lineage>
        <taxon>Eukaryota</taxon>
        <taxon>Fungi</taxon>
        <taxon>Dikarya</taxon>
        <taxon>Ascomycota</taxon>
        <taxon>Pezizomycotina</taxon>
        <taxon>Eurotiomycetes</taxon>
        <taxon>Eurotiomycetidae</taxon>
        <taxon>Eurotiales</taxon>
        <taxon>Aspergillaceae</taxon>
        <taxon>Penicillium</taxon>
    </lineage>
</organism>
<dbReference type="OrthoDB" id="264603at2759"/>
<evidence type="ECO:0000256" key="6">
    <source>
        <dbReference type="SAM" id="Coils"/>
    </source>
</evidence>
<evidence type="ECO:0000256" key="3">
    <source>
        <dbReference type="ARBA" id="ARBA00022692"/>
    </source>
</evidence>
<evidence type="ECO:0000256" key="5">
    <source>
        <dbReference type="ARBA" id="ARBA00023136"/>
    </source>
</evidence>
<comment type="caution">
    <text evidence="9">The sequence shown here is derived from an EMBL/GenBank/DDBJ whole genome shotgun (WGS) entry which is preliminary data.</text>
</comment>
<dbReference type="FunFam" id="2.60.40.10:FF:000813">
    <property type="entry name" value="Vesicle-associated protein 1-1"/>
    <property type="match status" value="1"/>
</dbReference>
<dbReference type="InterPro" id="IPR013783">
    <property type="entry name" value="Ig-like_fold"/>
</dbReference>
<dbReference type="PANTHER" id="PTHR10809:SF6">
    <property type="entry name" value="AT11025P-RELATED"/>
    <property type="match status" value="1"/>
</dbReference>
<dbReference type="GO" id="GO:0061709">
    <property type="term" value="P:reticulophagy"/>
    <property type="evidence" value="ECO:0007669"/>
    <property type="project" value="UniProtKB-ARBA"/>
</dbReference>
<dbReference type="HOGENOM" id="CLU_032848_1_1_1"/>
<dbReference type="AlphaFoldDB" id="A0A0A2IAL6"/>
<dbReference type="GO" id="GO:0007009">
    <property type="term" value="P:plasma membrane organization"/>
    <property type="evidence" value="ECO:0007669"/>
    <property type="project" value="UniProtKB-ARBA"/>
</dbReference>
<feature type="region of interest" description="Disordered" evidence="7">
    <location>
        <begin position="227"/>
        <end position="247"/>
    </location>
</feature>
<keyword evidence="10" id="KW-1185">Reference proteome</keyword>
<dbReference type="InterPro" id="IPR008962">
    <property type="entry name" value="PapD-like_sf"/>
</dbReference>
<dbReference type="VEuPathDB" id="FungiDB:PEXP_034730"/>
<evidence type="ECO:0000259" key="8">
    <source>
        <dbReference type="PROSITE" id="PS50202"/>
    </source>
</evidence>
<comment type="subcellular location">
    <subcellularLocation>
        <location evidence="1">Endoplasmic reticulum membrane</location>
        <topology evidence="1">Single-pass type IV membrane protein</topology>
    </subcellularLocation>
</comment>
<feature type="coiled-coil region" evidence="6">
    <location>
        <begin position="199"/>
        <end position="226"/>
    </location>
</feature>
<accession>A0A0A2IAL6</accession>
<evidence type="ECO:0000256" key="1">
    <source>
        <dbReference type="ARBA" id="ARBA00004163"/>
    </source>
</evidence>
<dbReference type="PIRSF" id="PIRSF019693">
    <property type="entry name" value="VAMP-associated"/>
    <property type="match status" value="1"/>
</dbReference>
<comment type="similarity">
    <text evidence="2">Belongs to the VAMP-associated protein (VAP) (TC 9.B.17) family.</text>
</comment>
<dbReference type="GO" id="GO:0061817">
    <property type="term" value="P:endoplasmic reticulum-plasma membrane tethering"/>
    <property type="evidence" value="ECO:0007669"/>
    <property type="project" value="UniProtKB-ARBA"/>
</dbReference>
<dbReference type="GO" id="GO:0140506">
    <property type="term" value="F:endoplasmic reticulum-autophagosome adaptor activity"/>
    <property type="evidence" value="ECO:0007669"/>
    <property type="project" value="UniProtKB-ARBA"/>
</dbReference>
<evidence type="ECO:0000313" key="10">
    <source>
        <dbReference type="Proteomes" id="UP000030143"/>
    </source>
</evidence>